<accession>A0A6P5RLZ5</accession>
<feature type="non-terminal residue" evidence="4">
    <location>
        <position position="1"/>
    </location>
</feature>
<dbReference type="GO" id="GO:0003676">
    <property type="term" value="F:nucleic acid binding"/>
    <property type="evidence" value="ECO:0007669"/>
    <property type="project" value="InterPro"/>
</dbReference>
<dbReference type="Proteomes" id="UP000515124">
    <property type="component" value="Unplaced"/>
</dbReference>
<name>A0A6P5RLZ5_PRUAV</name>
<dbReference type="InterPro" id="IPR026960">
    <property type="entry name" value="RVT-Znf"/>
</dbReference>
<evidence type="ECO:0000313" key="3">
    <source>
        <dbReference type="Proteomes" id="UP000515124"/>
    </source>
</evidence>
<dbReference type="InterPro" id="IPR052929">
    <property type="entry name" value="RNase_H-like_EbsB-rel"/>
</dbReference>
<dbReference type="AlphaFoldDB" id="A0A6P5RLZ5"/>
<sequence length="347" mass="38854">AYEVARQFLFEEAGEGTSDRTLSYGVSTQAWSRLWQICVPPKVKVLIWRVLLNILPTRERLRSKGIQGDVGVCGLCGAREETLHHVLLDCSFTALIWQNSPLQTEWRDHDTRDLNGWLEHILMGGDRHKTELLFMLIWNLWNERNTVVWTAKRRSPCEVVDGAVRLLQEFKEHQPTMLQPLSRAQAKWQKPPLGAIKINVDGALHVQTGSGGGGIMARDSAGCFVAARACRFSHVSSLEHAEILALRAAILFSHDLGPGPKIIEGDAQGVIQTVQTAHEDRSILSFLFSDCKFLLSQLENTSIQFAFREANRVAHRLARLAITLPGTLTWLQDPPDAVCDVLVEDIL</sequence>
<dbReference type="KEGG" id="pavi:110747027"/>
<dbReference type="InterPro" id="IPR002156">
    <property type="entry name" value="RNaseH_domain"/>
</dbReference>
<evidence type="ECO:0000259" key="1">
    <source>
        <dbReference type="Pfam" id="PF13456"/>
    </source>
</evidence>
<dbReference type="PANTHER" id="PTHR47074">
    <property type="entry name" value="BNAC02G40300D PROTEIN"/>
    <property type="match status" value="1"/>
</dbReference>
<dbReference type="SUPFAM" id="SSF53098">
    <property type="entry name" value="Ribonuclease H-like"/>
    <property type="match status" value="1"/>
</dbReference>
<dbReference type="PANTHER" id="PTHR47074:SF48">
    <property type="entry name" value="POLYNUCLEOTIDYL TRANSFERASE, RIBONUCLEASE H-LIKE SUPERFAMILY PROTEIN"/>
    <property type="match status" value="1"/>
</dbReference>
<dbReference type="InterPro" id="IPR036397">
    <property type="entry name" value="RNaseH_sf"/>
</dbReference>
<dbReference type="Pfam" id="PF13456">
    <property type="entry name" value="RVT_3"/>
    <property type="match status" value="1"/>
</dbReference>
<dbReference type="Pfam" id="PF13966">
    <property type="entry name" value="zf-RVT"/>
    <property type="match status" value="1"/>
</dbReference>
<evidence type="ECO:0000313" key="4">
    <source>
        <dbReference type="RefSeq" id="XP_021802933.1"/>
    </source>
</evidence>
<dbReference type="GO" id="GO:0004523">
    <property type="term" value="F:RNA-DNA hybrid ribonuclease activity"/>
    <property type="evidence" value="ECO:0007669"/>
    <property type="project" value="InterPro"/>
</dbReference>
<dbReference type="InterPro" id="IPR012337">
    <property type="entry name" value="RNaseH-like_sf"/>
</dbReference>
<dbReference type="GeneID" id="110747027"/>
<organism evidence="3 4">
    <name type="scientific">Prunus avium</name>
    <name type="common">Cherry</name>
    <name type="synonym">Cerasus avium</name>
    <dbReference type="NCBI Taxonomy" id="42229"/>
    <lineage>
        <taxon>Eukaryota</taxon>
        <taxon>Viridiplantae</taxon>
        <taxon>Streptophyta</taxon>
        <taxon>Embryophyta</taxon>
        <taxon>Tracheophyta</taxon>
        <taxon>Spermatophyta</taxon>
        <taxon>Magnoliopsida</taxon>
        <taxon>eudicotyledons</taxon>
        <taxon>Gunneridae</taxon>
        <taxon>Pentapetalae</taxon>
        <taxon>rosids</taxon>
        <taxon>fabids</taxon>
        <taxon>Rosales</taxon>
        <taxon>Rosaceae</taxon>
        <taxon>Amygdaloideae</taxon>
        <taxon>Amygdaleae</taxon>
        <taxon>Prunus</taxon>
    </lineage>
</organism>
<protein>
    <submittedName>
        <fullName evidence="4">Uncharacterized protein LOC110747027</fullName>
    </submittedName>
</protein>
<keyword evidence="3" id="KW-1185">Reference proteome</keyword>
<gene>
    <name evidence="4" type="primary">LOC110747027</name>
</gene>
<dbReference type="Gene3D" id="3.30.420.10">
    <property type="entry name" value="Ribonuclease H-like superfamily/Ribonuclease H"/>
    <property type="match status" value="1"/>
</dbReference>
<dbReference type="CDD" id="cd06222">
    <property type="entry name" value="RNase_H_like"/>
    <property type="match status" value="1"/>
</dbReference>
<dbReference type="RefSeq" id="XP_021802933.1">
    <property type="nucleotide sequence ID" value="XM_021947241.1"/>
</dbReference>
<feature type="domain" description="Reverse transcriptase zinc-binding" evidence="2">
    <location>
        <begin position="28"/>
        <end position="97"/>
    </location>
</feature>
<feature type="domain" description="RNase H type-1" evidence="1">
    <location>
        <begin position="199"/>
        <end position="320"/>
    </location>
</feature>
<dbReference type="InterPro" id="IPR044730">
    <property type="entry name" value="RNase_H-like_dom_plant"/>
</dbReference>
<reference evidence="4" key="1">
    <citation type="submission" date="2025-08" db="UniProtKB">
        <authorList>
            <consortium name="RefSeq"/>
        </authorList>
    </citation>
    <scope>IDENTIFICATION</scope>
</reference>
<evidence type="ECO:0000259" key="2">
    <source>
        <dbReference type="Pfam" id="PF13966"/>
    </source>
</evidence>
<proteinExistence type="predicted"/>